<evidence type="ECO:0000256" key="3">
    <source>
        <dbReference type="ARBA" id="ARBA00023066"/>
    </source>
</evidence>
<keyword evidence="5" id="KW-1133">Transmembrane helix</keyword>
<organism evidence="8 9">
    <name type="scientific">Phaeodactylibacter luteus</name>
    <dbReference type="NCBI Taxonomy" id="1564516"/>
    <lineage>
        <taxon>Bacteria</taxon>
        <taxon>Pseudomonadati</taxon>
        <taxon>Bacteroidota</taxon>
        <taxon>Saprospiria</taxon>
        <taxon>Saprospirales</taxon>
        <taxon>Haliscomenobacteraceae</taxon>
        <taxon>Phaeodactylibacter</taxon>
    </lineage>
</organism>
<keyword evidence="5" id="KW-1003">Cell membrane</keyword>
<feature type="transmembrane region" description="Helical" evidence="5">
    <location>
        <begin position="103"/>
        <end position="124"/>
    </location>
</feature>
<feature type="transmembrane region" description="Helical" evidence="5">
    <location>
        <begin position="145"/>
        <end position="163"/>
    </location>
</feature>
<comment type="subcellular location">
    <subcellularLocation>
        <location evidence="5">Cell membrane</location>
        <topology evidence="5">Multi-pass membrane protein</topology>
    </subcellularLocation>
</comment>
<comment type="function">
    <text evidence="5">Catalyzes the irreversible transfer of a propylamine group from the amino donor S-adenosylmethioninamine (decarboxy-AdoMet) to putrescine (1,4-diaminobutane) to yield spermidine.</text>
</comment>
<dbReference type="OrthoDB" id="9793120at2"/>
<evidence type="ECO:0000259" key="7">
    <source>
        <dbReference type="PROSITE" id="PS51006"/>
    </source>
</evidence>
<reference evidence="8 9" key="1">
    <citation type="submission" date="2019-08" db="EMBL/GenBank/DDBJ databases">
        <title>Genome of Phaeodactylibacter luteus.</title>
        <authorList>
            <person name="Bowman J.P."/>
        </authorList>
    </citation>
    <scope>NUCLEOTIDE SEQUENCE [LARGE SCALE GENOMIC DNA]</scope>
    <source>
        <strain evidence="8 9">KCTC 42180</strain>
    </source>
</reference>
<feature type="binding site" evidence="5">
    <location>
        <position position="272"/>
    </location>
    <ligand>
        <name>spermidine</name>
        <dbReference type="ChEBI" id="CHEBI:57834"/>
    </ligand>
</feature>
<feature type="binding site" evidence="5">
    <location>
        <begin position="350"/>
        <end position="351"/>
    </location>
    <ligand>
        <name>S-methyl-5'-thioadenosine</name>
        <dbReference type="ChEBI" id="CHEBI:17509"/>
    </ligand>
</feature>
<comment type="pathway">
    <text evidence="5">Amine and polyamine biosynthesis; spermidine biosynthesis; spermidine from putrescine: step 1/1.</text>
</comment>
<evidence type="ECO:0000256" key="4">
    <source>
        <dbReference type="ARBA" id="ARBA00023115"/>
    </source>
</evidence>
<evidence type="ECO:0000256" key="5">
    <source>
        <dbReference type="HAMAP-Rule" id="MF_00198"/>
    </source>
</evidence>
<keyword evidence="4 5" id="KW-0620">Polyamine biosynthesis</keyword>
<feature type="transmembrane region" description="Helical" evidence="5">
    <location>
        <begin position="7"/>
        <end position="26"/>
    </location>
</feature>
<evidence type="ECO:0000256" key="2">
    <source>
        <dbReference type="ARBA" id="ARBA00022679"/>
    </source>
</evidence>
<dbReference type="AlphaFoldDB" id="A0A5C6S6P2"/>
<gene>
    <name evidence="5" type="primary">speE</name>
    <name evidence="8" type="ORF">FRY97_00230</name>
</gene>
<keyword evidence="9" id="KW-1185">Reference proteome</keyword>
<feature type="transmembrane region" description="Helical" evidence="5">
    <location>
        <begin position="70"/>
        <end position="91"/>
    </location>
</feature>
<evidence type="ECO:0000313" key="9">
    <source>
        <dbReference type="Proteomes" id="UP000321580"/>
    </source>
</evidence>
<dbReference type="InterPro" id="IPR029063">
    <property type="entry name" value="SAM-dependent_MTases_sf"/>
</dbReference>
<evidence type="ECO:0000256" key="6">
    <source>
        <dbReference type="PROSITE-ProRule" id="PRU00354"/>
    </source>
</evidence>
<keyword evidence="5" id="KW-0472">Membrane</keyword>
<dbReference type="InterPro" id="IPR030374">
    <property type="entry name" value="PABS"/>
</dbReference>
<feature type="active site" description="Proton acceptor" evidence="5 6">
    <location>
        <position position="368"/>
    </location>
</feature>
<dbReference type="PROSITE" id="PS51006">
    <property type="entry name" value="PABS_2"/>
    <property type="match status" value="1"/>
</dbReference>
<comment type="caution">
    <text evidence="8">The sequence shown here is derived from an EMBL/GenBank/DDBJ whole genome shotgun (WGS) entry which is preliminary data.</text>
</comment>
<dbReference type="Proteomes" id="UP000321580">
    <property type="component" value="Unassembled WGS sequence"/>
</dbReference>
<keyword evidence="2 5" id="KW-0808">Transferase</keyword>
<evidence type="ECO:0000313" key="8">
    <source>
        <dbReference type="EMBL" id="TXB70166.1"/>
    </source>
</evidence>
<dbReference type="EMBL" id="VOOR01000001">
    <property type="protein sequence ID" value="TXB70166.1"/>
    <property type="molecule type" value="Genomic_DNA"/>
</dbReference>
<feature type="binding site" evidence="5">
    <location>
        <position position="242"/>
    </location>
    <ligand>
        <name>S-methyl-5'-thioadenosine</name>
        <dbReference type="ChEBI" id="CHEBI:17509"/>
    </ligand>
</feature>
<dbReference type="NCBIfam" id="NF002956">
    <property type="entry name" value="PRK03612.1"/>
    <property type="match status" value="1"/>
</dbReference>
<comment type="catalytic activity">
    <reaction evidence="5">
        <text>S-adenosyl 3-(methylsulfanyl)propylamine + putrescine = S-methyl-5'-thioadenosine + spermidine + H(+)</text>
        <dbReference type="Rhea" id="RHEA:12721"/>
        <dbReference type="ChEBI" id="CHEBI:15378"/>
        <dbReference type="ChEBI" id="CHEBI:17509"/>
        <dbReference type="ChEBI" id="CHEBI:57443"/>
        <dbReference type="ChEBI" id="CHEBI:57834"/>
        <dbReference type="ChEBI" id="CHEBI:326268"/>
        <dbReference type="EC" id="2.5.1.16"/>
    </reaction>
</comment>
<protein>
    <recommendedName>
        <fullName evidence="5">Polyamine aminopropyltransferase</fullName>
    </recommendedName>
    <alternativeName>
        <fullName evidence="5">Putrescine aminopropyltransferase</fullName>
        <shortName evidence="5">PAPT</shortName>
    </alternativeName>
    <alternativeName>
        <fullName evidence="5">Spermidine synthase</fullName>
        <shortName evidence="5">SPDS</shortName>
        <shortName evidence="5">SPDSY</shortName>
        <ecNumber evidence="5">2.5.1.16</ecNumber>
    </alternativeName>
</protein>
<dbReference type="PROSITE" id="PS01330">
    <property type="entry name" value="PABS_1"/>
    <property type="match status" value="1"/>
</dbReference>
<proteinExistence type="inferred from homology"/>
<dbReference type="RefSeq" id="WP_147165398.1">
    <property type="nucleotide sequence ID" value="NZ_VOOR01000001.1"/>
</dbReference>
<feature type="binding site" evidence="5">
    <location>
        <position position="316"/>
    </location>
    <ligand>
        <name>S-methyl-5'-thioadenosine</name>
        <dbReference type="ChEBI" id="CHEBI:17509"/>
    </ligand>
</feature>
<dbReference type="GO" id="GO:0004766">
    <property type="term" value="F:spermidine synthase activity"/>
    <property type="evidence" value="ECO:0007669"/>
    <property type="project" value="UniProtKB-UniRule"/>
</dbReference>
<comment type="similarity">
    <text evidence="1 5">Belongs to the spermidine/spermine synthase family.</text>
</comment>
<dbReference type="Gene3D" id="3.40.50.150">
    <property type="entry name" value="Vaccinia Virus protein VP39"/>
    <property type="match status" value="1"/>
</dbReference>
<dbReference type="InterPro" id="IPR001045">
    <property type="entry name" value="Spermi_synthase"/>
</dbReference>
<feature type="binding site" evidence="5">
    <location>
        <position position="296"/>
    </location>
    <ligand>
        <name>spermidine</name>
        <dbReference type="ChEBI" id="CHEBI:57834"/>
    </ligand>
</feature>
<dbReference type="InterPro" id="IPR030373">
    <property type="entry name" value="PABS_CS"/>
</dbReference>
<dbReference type="Pfam" id="PF01564">
    <property type="entry name" value="Spermine_synth"/>
    <property type="match status" value="1"/>
</dbReference>
<dbReference type="PANTHER" id="PTHR43317:SF1">
    <property type="entry name" value="THERMOSPERMINE SYNTHASE ACAULIS5"/>
    <property type="match status" value="1"/>
</dbReference>
<dbReference type="UniPathway" id="UPA00248">
    <property type="reaction ID" value="UER00314"/>
</dbReference>
<name>A0A5C6S6P2_9BACT</name>
<accession>A0A5C6S6P2</accession>
<dbReference type="HAMAP" id="MF_00198">
    <property type="entry name" value="Spermidine_synth"/>
    <property type="match status" value="1"/>
</dbReference>
<dbReference type="CDD" id="cd02440">
    <property type="entry name" value="AdoMet_MTases"/>
    <property type="match status" value="1"/>
</dbReference>
<dbReference type="GO" id="GO:0010487">
    <property type="term" value="F:thermospermine synthase activity"/>
    <property type="evidence" value="ECO:0007669"/>
    <property type="project" value="UniProtKB-ARBA"/>
</dbReference>
<dbReference type="GO" id="GO:0005886">
    <property type="term" value="C:plasma membrane"/>
    <property type="evidence" value="ECO:0007669"/>
    <property type="project" value="UniProtKB-SubCell"/>
</dbReference>
<feature type="transmembrane region" description="Helical" evidence="5">
    <location>
        <begin position="199"/>
        <end position="218"/>
    </location>
</feature>
<keyword evidence="3 5" id="KW-0745">Spermidine biosynthesis</keyword>
<dbReference type="SUPFAM" id="SSF53335">
    <property type="entry name" value="S-adenosyl-L-methionine-dependent methyltransferases"/>
    <property type="match status" value="1"/>
</dbReference>
<comment type="caution">
    <text evidence="5">Lacks conserved residue(s) required for the propagation of feature annotation.</text>
</comment>
<sequence length="515" mass="57248">MVSEKAALGGAIFIAGLCSIVYELLISTTASYFLGDSITQFSLIIGIYMAAMGLGSYFSKWLGDAHLPAWFIGVETLLGLLGGCSVPLLYFSFPQLSAEGFQALTLGVTLGVGVLTGFEIPLLARIMKKYYPLRTNLANVMALDYFGALAATLLFPFLLLPFFGLFRSAVAFGLLNIVLGIGVLYYFVGHLSKRFARRLAALAFGVGLCFTALLWQSGHLLERWDSRAYPHRIIYSEQTPYQNLALTLNRDDLRLYINRIIQFSSTDEYRYHEALGVLPVSVAPYAENVLILGGGEGLLAREVLKSKRVKQLTIVDLDTAVFKLARQNSRLKALNEGALFDPRVKTVAQDASRFLGAAKSYYDLILVDLPDPSNEAVARLYSTWFFDLARQRLTPNGLLATQATSPFHTRKAFWCIVETLKASGFGEVQPYHTYVPSFGDWGFVLAGRKLPALLPFSTHLPVRYLSEEVVAAMMHFPKDTAPLPGLQPNRLDQPALLAYYLEEWEKWSREQLEGQ</sequence>
<feature type="transmembrane region" description="Helical" evidence="5">
    <location>
        <begin position="38"/>
        <end position="58"/>
    </location>
</feature>
<dbReference type="EC" id="2.5.1.16" evidence="5"/>
<dbReference type="GO" id="GO:0008295">
    <property type="term" value="P:spermidine biosynthetic process"/>
    <property type="evidence" value="ECO:0007669"/>
    <property type="project" value="UniProtKB-UniRule"/>
</dbReference>
<feature type="transmembrane region" description="Helical" evidence="5">
    <location>
        <begin position="169"/>
        <end position="187"/>
    </location>
</feature>
<comment type="subunit">
    <text evidence="5">Homodimer or homotetramer.</text>
</comment>
<dbReference type="PANTHER" id="PTHR43317">
    <property type="entry name" value="THERMOSPERMINE SYNTHASE ACAULIS5"/>
    <property type="match status" value="1"/>
</dbReference>
<keyword evidence="5" id="KW-0812">Transmembrane</keyword>
<evidence type="ECO:0000256" key="1">
    <source>
        <dbReference type="ARBA" id="ARBA00007867"/>
    </source>
</evidence>
<feature type="domain" description="PABS" evidence="7">
    <location>
        <begin position="207"/>
        <end position="448"/>
    </location>
</feature>
<dbReference type="NCBIfam" id="NF037959">
    <property type="entry name" value="MFS_SpdSyn"/>
    <property type="match status" value="1"/>
</dbReference>